<feature type="compositionally biased region" description="Acidic residues" evidence="2">
    <location>
        <begin position="65"/>
        <end position="77"/>
    </location>
</feature>
<dbReference type="GO" id="GO:0005634">
    <property type="term" value="C:nucleus"/>
    <property type="evidence" value="ECO:0007669"/>
    <property type="project" value="UniProtKB-SubCell"/>
</dbReference>
<dbReference type="SUPFAM" id="SSF53335">
    <property type="entry name" value="S-adenosyl-L-methionine-dependent methyltransferases"/>
    <property type="match status" value="1"/>
</dbReference>
<evidence type="ECO:0000259" key="4">
    <source>
        <dbReference type="PROSITE" id="PS51613"/>
    </source>
</evidence>
<dbReference type="OrthoDB" id="10251234at2759"/>
<feature type="compositionally biased region" description="Basic and acidic residues" evidence="2">
    <location>
        <begin position="7"/>
        <end position="16"/>
    </location>
</feature>
<keyword evidence="1" id="KW-0949">S-adenosyl-L-methionine</keyword>
<evidence type="ECO:0000256" key="2">
    <source>
        <dbReference type="SAM" id="MobiDB-lite"/>
    </source>
</evidence>
<keyword evidence="1" id="KW-0539">Nucleus</keyword>
<dbReference type="GO" id="GO:0006370">
    <property type="term" value="P:7-methylguanosine mRNA capping"/>
    <property type="evidence" value="ECO:0007669"/>
    <property type="project" value="UniProtKB-UniRule"/>
</dbReference>
<name>A0A6H5GMM9_9HEMI</name>
<dbReference type="Pfam" id="PF01585">
    <property type="entry name" value="G-patch"/>
    <property type="match status" value="1"/>
</dbReference>
<dbReference type="Proteomes" id="UP000479000">
    <property type="component" value="Unassembled WGS sequence"/>
</dbReference>
<dbReference type="InterPro" id="IPR029063">
    <property type="entry name" value="SAM-dependent_MTases_sf"/>
</dbReference>
<dbReference type="AlphaFoldDB" id="A0A6H5GMM9"/>
<dbReference type="InterPro" id="IPR000467">
    <property type="entry name" value="G_patch_dom"/>
</dbReference>
<dbReference type="SMART" id="SM00443">
    <property type="entry name" value="G_patch"/>
    <property type="match status" value="1"/>
</dbReference>
<reference evidence="5 6" key="1">
    <citation type="submission" date="2020-02" db="EMBL/GenBank/DDBJ databases">
        <authorList>
            <person name="Ferguson B K."/>
        </authorList>
    </citation>
    <scope>NUCLEOTIDE SEQUENCE [LARGE SCALE GENOMIC DNA]</scope>
</reference>
<comment type="catalytic activity">
    <reaction evidence="1">
        <text>a 5'-end (N(7)-methyl 5'-triphosphoguanosine)-ribonucleoside in mRNA + S-adenosyl-L-methionine = a 5'-end (N(7)-methyl 5'-triphosphoguanosine)-(2'-O-methyl-ribonucleoside) in mRNA + S-adenosyl-L-homocysteine + H(+)</text>
        <dbReference type="Rhea" id="RHEA:67020"/>
        <dbReference type="Rhea" id="RHEA-COMP:17167"/>
        <dbReference type="Rhea" id="RHEA-COMP:17168"/>
        <dbReference type="ChEBI" id="CHEBI:15378"/>
        <dbReference type="ChEBI" id="CHEBI:57856"/>
        <dbReference type="ChEBI" id="CHEBI:59789"/>
        <dbReference type="ChEBI" id="CHEBI:156461"/>
        <dbReference type="ChEBI" id="CHEBI:167609"/>
        <dbReference type="EC" id="2.1.1.57"/>
    </reaction>
</comment>
<evidence type="ECO:0000313" key="5">
    <source>
        <dbReference type="EMBL" id="CAB0004348.1"/>
    </source>
</evidence>
<dbReference type="PANTHER" id="PTHR16121">
    <property type="entry name" value="CAP-SPECIFIC MRNA (NUCLEOSIDE-2'-O-)-METHYLTRANSFERASE 1-RELATED"/>
    <property type="match status" value="1"/>
</dbReference>
<comment type="function">
    <text evidence="1">S-adenosyl-L-methionine-dependent methyltransferase that mediates RNA cap1 2'-O-ribose methylation to the 5'-cap structure of RNAs. Methylates the ribose of the first nucleotide of a m(7)GpppG-capped mRNA to produce m(7)GpppNmp (cap1).</text>
</comment>
<protein>
    <recommendedName>
        <fullName evidence="1">Cap-specific mRNA (nucleoside-2'-O-)-methyltransferase 1</fullName>
        <ecNumber evidence="1">2.1.1.57</ecNumber>
    </recommendedName>
    <alternativeName>
        <fullName evidence="1">Cap1 2'O-ribose methyltransferase 1</fullName>
    </alternativeName>
</protein>
<dbReference type="InterPro" id="IPR002877">
    <property type="entry name" value="RNA_MeTrfase_FtsJ_dom"/>
</dbReference>
<dbReference type="EMBL" id="CADCXU010014871">
    <property type="protein sequence ID" value="CAB0004348.1"/>
    <property type="molecule type" value="Genomic_DNA"/>
</dbReference>
<feature type="non-terminal residue" evidence="5">
    <location>
        <position position="1"/>
    </location>
</feature>
<feature type="region of interest" description="Disordered" evidence="2">
    <location>
        <begin position="1"/>
        <end position="177"/>
    </location>
</feature>
<dbReference type="PROSITE" id="PS50174">
    <property type="entry name" value="G_PATCH"/>
    <property type="match status" value="1"/>
</dbReference>
<keyword evidence="1" id="KW-0808">Transferase</keyword>
<dbReference type="PANTHER" id="PTHR16121:SF0">
    <property type="entry name" value="CAP-SPECIFIC MRNA (NUCLEOSIDE-2'-O-)-METHYLTRANSFERASE 1"/>
    <property type="match status" value="1"/>
</dbReference>
<keyword evidence="1" id="KW-0507">mRNA processing</keyword>
<dbReference type="EC" id="2.1.1.57" evidence="1"/>
<accession>A0A6H5GMM9</accession>
<dbReference type="GO" id="GO:0003676">
    <property type="term" value="F:nucleic acid binding"/>
    <property type="evidence" value="ECO:0007669"/>
    <property type="project" value="UniProtKB-UniRule"/>
</dbReference>
<organism evidence="5 6">
    <name type="scientific">Nesidiocoris tenuis</name>
    <dbReference type="NCBI Taxonomy" id="355587"/>
    <lineage>
        <taxon>Eukaryota</taxon>
        <taxon>Metazoa</taxon>
        <taxon>Ecdysozoa</taxon>
        <taxon>Arthropoda</taxon>
        <taxon>Hexapoda</taxon>
        <taxon>Insecta</taxon>
        <taxon>Pterygota</taxon>
        <taxon>Neoptera</taxon>
        <taxon>Paraneoptera</taxon>
        <taxon>Hemiptera</taxon>
        <taxon>Heteroptera</taxon>
        <taxon>Panheteroptera</taxon>
        <taxon>Cimicomorpha</taxon>
        <taxon>Miridae</taxon>
        <taxon>Dicyphina</taxon>
        <taxon>Nesidiocoris</taxon>
    </lineage>
</organism>
<keyword evidence="6" id="KW-1185">Reference proteome</keyword>
<feature type="domain" description="G-patch" evidence="3">
    <location>
        <begin position="197"/>
        <end position="243"/>
    </location>
</feature>
<evidence type="ECO:0000313" key="6">
    <source>
        <dbReference type="Proteomes" id="UP000479000"/>
    </source>
</evidence>
<keyword evidence="1" id="KW-0489">Methyltransferase</keyword>
<dbReference type="GO" id="GO:0004483">
    <property type="term" value="F:methyltransferase cap1 activity"/>
    <property type="evidence" value="ECO:0007669"/>
    <property type="project" value="UniProtKB-UniRule"/>
</dbReference>
<dbReference type="PROSITE" id="PS51613">
    <property type="entry name" value="SAM_MT_RRMJ"/>
    <property type="match status" value="1"/>
</dbReference>
<gene>
    <name evidence="5" type="ORF">NTEN_LOCUS9825</name>
</gene>
<dbReference type="FunFam" id="3.40.50.12760:FF:000004">
    <property type="entry name" value="FtsJ-like methyltransferase"/>
    <property type="match status" value="1"/>
</dbReference>
<dbReference type="Pfam" id="PF01728">
    <property type="entry name" value="FtsJ"/>
    <property type="match status" value="1"/>
</dbReference>
<comment type="subcellular location">
    <subcellularLocation>
        <location evidence="1">Nucleus</location>
    </subcellularLocation>
</comment>
<proteinExistence type="predicted"/>
<sequence length="713" mass="79790">QTGTDAKLGRGTDAKAGRQTVTKLGYETRPTRGLVAAVGDSSDTDDLCPVPEENPDQANHSNDNQLDDDDQGCDDSDNSDRGLITAGADFYRDGDVVRQRRQTTDSSDNEQDSETPVNTNQRRYKSFVPPAKQSRHGDDSVRPSMDSSGDEFGFGNRKRKLSEASSEDDSVHKPKESYEFDDRIKNLVTTAKRPKVEETVGYNIMQRMGYQSGQGLGKSGQGRVEPIELSKQKGRRGLGSAAPSLTPEDLVFDSTQESVFDSLTGEELLKARSRSNPFETLKSGIFLNRAALKMANMDAVFDFMFTNPKIKDDEDNLIPMVGKDELLYFADVCAGPGGFSEYVLWRRKWRCKGFGFTLKGDCDFKLDSFFAGSPGTFETYYGVKEDGDVFDPDNITSLRDLVMRGTDSKGVHFMMADGGFSVDGQENIQELLSKQLYLCQFLVALTIVRNNGHFVCKLFDLFSPFSAGLVYLMYRSFKSICLFKPNTSRPANSERYIICKHKRSDCGPIRDYMFELNLLLIRLQRDDPDSDIVSIVPQSLLTGEEGKPFYDYLVESNNSLGQRQVVNLMKIAAFCRDPNLVEARQAELRSKCLKLWDVPDRPRASDRSGPDDVIKEICGVRGLGRSKVYRYDLPKRGWVIDDKVRAELNPGTLVYGEVIPELKGEGRGMVQKNALHIIDGFSIGFETIANLPYAERFGKFDEKFKNDCSLSIV</sequence>
<dbReference type="GO" id="GO:0032259">
    <property type="term" value="P:methylation"/>
    <property type="evidence" value="ECO:0007669"/>
    <property type="project" value="UniProtKB-KW"/>
</dbReference>
<evidence type="ECO:0000259" key="3">
    <source>
        <dbReference type="PROSITE" id="PS50174"/>
    </source>
</evidence>
<dbReference type="GO" id="GO:0016556">
    <property type="term" value="P:mRNA modification"/>
    <property type="evidence" value="ECO:0007669"/>
    <property type="project" value="UniProtKB-UniRule"/>
</dbReference>
<dbReference type="InterPro" id="IPR025816">
    <property type="entry name" value="RrmJ-type_MeTrfase"/>
</dbReference>
<dbReference type="Gene3D" id="3.40.50.12760">
    <property type="match status" value="1"/>
</dbReference>
<keyword evidence="1" id="KW-0506">mRNA capping</keyword>
<feature type="domain" description="RrmJ-type SAM-dependent 2'-O-MTase" evidence="4">
    <location>
        <begin position="285"/>
        <end position="503"/>
    </location>
</feature>
<dbReference type="InterPro" id="IPR050851">
    <property type="entry name" value="mRNA_Cap_2O-Ribose_MeTrfase"/>
</dbReference>
<evidence type="ECO:0000256" key="1">
    <source>
        <dbReference type="RuleBase" id="RU368012"/>
    </source>
</evidence>
<dbReference type="GO" id="GO:0005737">
    <property type="term" value="C:cytoplasm"/>
    <property type="evidence" value="ECO:0007669"/>
    <property type="project" value="TreeGrafter"/>
</dbReference>